<accession>A0A426Y6Z1</accession>
<dbReference type="Proteomes" id="UP000287651">
    <property type="component" value="Unassembled WGS sequence"/>
</dbReference>
<proteinExistence type="predicted"/>
<name>A0A426Y6Z1_ENSVE</name>
<dbReference type="AlphaFoldDB" id="A0A426Y6Z1"/>
<evidence type="ECO:0000313" key="2">
    <source>
        <dbReference type="Proteomes" id="UP000287651"/>
    </source>
</evidence>
<comment type="caution">
    <text evidence="1">The sequence shown here is derived from an EMBL/GenBank/DDBJ whole genome shotgun (WGS) entry which is preliminary data.</text>
</comment>
<protein>
    <submittedName>
        <fullName evidence="1">Uncharacterized protein</fullName>
    </submittedName>
</protein>
<sequence>MRVLHQKPQLVKLDVALQEELIPADKEAKLLETKYHYKGRSLSNDMCLLHFLDNPFSFGPMRMWIAIVPNMCHMLYFAINKVIGAPDLDEDGD</sequence>
<dbReference type="EMBL" id="AMZH03014526">
    <property type="protein sequence ID" value="RRT47494.1"/>
    <property type="molecule type" value="Genomic_DNA"/>
</dbReference>
<evidence type="ECO:0000313" key="1">
    <source>
        <dbReference type="EMBL" id="RRT47494.1"/>
    </source>
</evidence>
<reference evidence="1 2" key="1">
    <citation type="journal article" date="2014" name="Agronomy (Basel)">
        <title>A Draft Genome Sequence for Ensete ventricosum, the Drought-Tolerant Tree Against Hunger.</title>
        <authorList>
            <person name="Harrison J."/>
            <person name="Moore K.A."/>
            <person name="Paszkiewicz K."/>
            <person name="Jones T."/>
            <person name="Grant M."/>
            <person name="Ambacheew D."/>
            <person name="Muzemil S."/>
            <person name="Studholme D.J."/>
        </authorList>
    </citation>
    <scope>NUCLEOTIDE SEQUENCE [LARGE SCALE GENOMIC DNA]</scope>
</reference>
<organism evidence="1 2">
    <name type="scientific">Ensete ventricosum</name>
    <name type="common">Abyssinian banana</name>
    <name type="synonym">Musa ensete</name>
    <dbReference type="NCBI Taxonomy" id="4639"/>
    <lineage>
        <taxon>Eukaryota</taxon>
        <taxon>Viridiplantae</taxon>
        <taxon>Streptophyta</taxon>
        <taxon>Embryophyta</taxon>
        <taxon>Tracheophyta</taxon>
        <taxon>Spermatophyta</taxon>
        <taxon>Magnoliopsida</taxon>
        <taxon>Liliopsida</taxon>
        <taxon>Zingiberales</taxon>
        <taxon>Musaceae</taxon>
        <taxon>Ensete</taxon>
    </lineage>
</organism>
<gene>
    <name evidence="1" type="ORF">B296_00029007</name>
</gene>